<evidence type="ECO:0000259" key="3">
    <source>
        <dbReference type="PROSITE" id="PS50011"/>
    </source>
</evidence>
<dbReference type="InterPro" id="IPR011009">
    <property type="entry name" value="Kinase-like_dom_sf"/>
</dbReference>
<protein>
    <recommendedName>
        <fullName evidence="3">Protein kinase domain-containing protein</fullName>
    </recommendedName>
</protein>
<dbReference type="Proteomes" id="UP001189429">
    <property type="component" value="Unassembled WGS sequence"/>
</dbReference>
<sequence>MMSPEMVLGDLYDFGTDVWSFGAMAYLILFGELPYVPKEMSRCAAKDRGNAIRAGQPSPRFLGAPGPAAGFLRPLLEREPLFRCSAEEALAHPSLGRDQPTVVSSVLRGVPNLQRSMELFRSATGGTASLATAETDAFGATDSMTTRSAHTSRRGSRRSVMIDDHDLGAHEDGTKNDPSTVE</sequence>
<dbReference type="EMBL" id="CAUYUJ010021233">
    <property type="protein sequence ID" value="CAK0903448.1"/>
    <property type="molecule type" value="Genomic_DNA"/>
</dbReference>
<feature type="domain" description="Protein kinase" evidence="3">
    <location>
        <begin position="1"/>
        <end position="95"/>
    </location>
</feature>
<dbReference type="InterPro" id="IPR000719">
    <property type="entry name" value="Prot_kinase_dom"/>
</dbReference>
<keyword evidence="2" id="KW-1133">Transmembrane helix</keyword>
<dbReference type="PROSITE" id="PS50011">
    <property type="entry name" value="PROTEIN_KINASE_DOM"/>
    <property type="match status" value="1"/>
</dbReference>
<dbReference type="Pfam" id="PF00069">
    <property type="entry name" value="Pkinase"/>
    <property type="match status" value="1"/>
</dbReference>
<accession>A0ABN9XTT2</accession>
<dbReference type="SUPFAM" id="SSF56112">
    <property type="entry name" value="Protein kinase-like (PK-like)"/>
    <property type="match status" value="1"/>
</dbReference>
<reference evidence="4" key="1">
    <citation type="submission" date="2023-10" db="EMBL/GenBank/DDBJ databases">
        <authorList>
            <person name="Chen Y."/>
            <person name="Shah S."/>
            <person name="Dougan E. K."/>
            <person name="Thang M."/>
            <person name="Chan C."/>
        </authorList>
    </citation>
    <scope>NUCLEOTIDE SEQUENCE [LARGE SCALE GENOMIC DNA]</scope>
</reference>
<gene>
    <name evidence="4" type="ORF">PCOR1329_LOCUS79770</name>
</gene>
<proteinExistence type="predicted"/>
<evidence type="ECO:0000313" key="5">
    <source>
        <dbReference type="Proteomes" id="UP001189429"/>
    </source>
</evidence>
<evidence type="ECO:0000256" key="1">
    <source>
        <dbReference type="SAM" id="MobiDB-lite"/>
    </source>
</evidence>
<keyword evidence="2" id="KW-0812">Transmembrane</keyword>
<feature type="compositionally biased region" description="Basic and acidic residues" evidence="1">
    <location>
        <begin position="160"/>
        <end position="175"/>
    </location>
</feature>
<feature type="transmembrane region" description="Helical" evidence="2">
    <location>
        <begin position="18"/>
        <end position="36"/>
    </location>
</feature>
<evidence type="ECO:0000313" key="4">
    <source>
        <dbReference type="EMBL" id="CAK0903448.1"/>
    </source>
</evidence>
<organism evidence="4 5">
    <name type="scientific">Prorocentrum cordatum</name>
    <dbReference type="NCBI Taxonomy" id="2364126"/>
    <lineage>
        <taxon>Eukaryota</taxon>
        <taxon>Sar</taxon>
        <taxon>Alveolata</taxon>
        <taxon>Dinophyceae</taxon>
        <taxon>Prorocentrales</taxon>
        <taxon>Prorocentraceae</taxon>
        <taxon>Prorocentrum</taxon>
    </lineage>
</organism>
<feature type="region of interest" description="Disordered" evidence="1">
    <location>
        <begin position="141"/>
        <end position="182"/>
    </location>
</feature>
<comment type="caution">
    <text evidence="4">The sequence shown here is derived from an EMBL/GenBank/DDBJ whole genome shotgun (WGS) entry which is preliminary data.</text>
</comment>
<name>A0ABN9XTT2_9DINO</name>
<evidence type="ECO:0000256" key="2">
    <source>
        <dbReference type="SAM" id="Phobius"/>
    </source>
</evidence>
<dbReference type="Gene3D" id="1.10.510.10">
    <property type="entry name" value="Transferase(Phosphotransferase) domain 1"/>
    <property type="match status" value="1"/>
</dbReference>
<keyword evidence="5" id="KW-1185">Reference proteome</keyword>
<keyword evidence="2" id="KW-0472">Membrane</keyword>